<dbReference type="STRING" id="47879.AXG94_06940"/>
<keyword evidence="2" id="KW-1185">Reference proteome</keyword>
<name>A0A3M3DX80_9PSED</name>
<dbReference type="Proteomes" id="UP000270661">
    <property type="component" value="Unassembled WGS sequence"/>
</dbReference>
<dbReference type="EMBL" id="RBOJ01000108">
    <property type="protein sequence ID" value="RMM41988.1"/>
    <property type="molecule type" value="Genomic_DNA"/>
</dbReference>
<evidence type="ECO:0000313" key="1">
    <source>
        <dbReference type="EMBL" id="RMM41988.1"/>
    </source>
</evidence>
<organism evidence="1 2">
    <name type="scientific">Pseudomonas corrugata</name>
    <dbReference type="NCBI Taxonomy" id="47879"/>
    <lineage>
        <taxon>Bacteria</taxon>
        <taxon>Pseudomonadati</taxon>
        <taxon>Pseudomonadota</taxon>
        <taxon>Gammaproteobacteria</taxon>
        <taxon>Pseudomonadales</taxon>
        <taxon>Pseudomonadaceae</taxon>
        <taxon>Pseudomonas</taxon>
    </lineage>
</organism>
<proteinExistence type="predicted"/>
<evidence type="ECO:0000313" key="2">
    <source>
        <dbReference type="Proteomes" id="UP000270661"/>
    </source>
</evidence>
<accession>A0A3M3DX80</accession>
<protein>
    <submittedName>
        <fullName evidence="1">Uncharacterized protein</fullName>
    </submittedName>
</protein>
<reference evidence="1 2" key="1">
    <citation type="submission" date="2018-08" db="EMBL/GenBank/DDBJ databases">
        <title>Recombination of ecologically and evolutionarily significant loci maintains genetic cohesion in the Pseudomonas syringae species complex.</title>
        <authorList>
            <person name="Dillon M."/>
            <person name="Thakur S."/>
            <person name="Almeida R.N.D."/>
            <person name="Weir B.S."/>
            <person name="Guttman D.S."/>
        </authorList>
    </citation>
    <scope>NUCLEOTIDE SEQUENCE [LARGE SCALE GENOMIC DNA]</scope>
    <source>
        <strain evidence="1 2">NCPPB2445</strain>
    </source>
</reference>
<sequence>MIEETPMQKWEITFVDDHGEAIAEQFDYDQEPTMEQAAQLIRERLLPVSAKLDLNDLEGRTAEPTVKNLKSQHSIEIINIKPIS</sequence>
<dbReference type="AlphaFoldDB" id="A0A3M3DX80"/>
<comment type="caution">
    <text evidence="1">The sequence shown here is derived from an EMBL/GenBank/DDBJ whole genome shotgun (WGS) entry which is preliminary data.</text>
</comment>
<gene>
    <name evidence="1" type="ORF">ALQ77_03184</name>
</gene>